<evidence type="ECO:0000313" key="3">
    <source>
        <dbReference type="Proteomes" id="UP000249873"/>
    </source>
</evidence>
<organism evidence="2 3">
    <name type="scientific">Arcticibacterium luteifluviistationis</name>
    <dbReference type="NCBI Taxonomy" id="1784714"/>
    <lineage>
        <taxon>Bacteria</taxon>
        <taxon>Pseudomonadati</taxon>
        <taxon>Bacteroidota</taxon>
        <taxon>Cytophagia</taxon>
        <taxon>Cytophagales</taxon>
        <taxon>Leadbetterellaceae</taxon>
        <taxon>Arcticibacterium</taxon>
    </lineage>
</organism>
<sequence>MNKIEIKKELEKAVDSVITDLDNLSKEEFYLQKNGKWSAAQNMAHLTLGAKVFRKALRAPKLALIFKFGINLKAQRNTEWIEETYGTSEFPAVTGFEPRMHENSSLEFEKEQFLKVHAELIQLLDNWTEWQLNTLRLPQLILGKLSIREMCLFFIFHIKHHQKAIRKSIDKV</sequence>
<protein>
    <recommendedName>
        <fullName evidence="1">DinB-like domain-containing protein</fullName>
    </recommendedName>
</protein>
<dbReference type="InterPro" id="IPR034660">
    <property type="entry name" value="DinB/YfiT-like"/>
</dbReference>
<dbReference type="InterPro" id="IPR024775">
    <property type="entry name" value="DinB-like"/>
</dbReference>
<accession>A0A2Z4G985</accession>
<keyword evidence="3" id="KW-1185">Reference proteome</keyword>
<gene>
    <name evidence="2" type="ORF">DJ013_06295</name>
</gene>
<name>A0A2Z4G985_9BACT</name>
<dbReference type="Pfam" id="PF12867">
    <property type="entry name" value="DinB_2"/>
    <property type="match status" value="1"/>
</dbReference>
<dbReference type="RefSeq" id="WP_111370899.1">
    <property type="nucleotide sequence ID" value="NZ_CP029480.1"/>
</dbReference>
<feature type="domain" description="DinB-like" evidence="1">
    <location>
        <begin position="21"/>
        <end position="163"/>
    </location>
</feature>
<evidence type="ECO:0000259" key="1">
    <source>
        <dbReference type="Pfam" id="PF12867"/>
    </source>
</evidence>
<dbReference type="Proteomes" id="UP000249873">
    <property type="component" value="Chromosome"/>
</dbReference>
<proteinExistence type="predicted"/>
<dbReference type="AlphaFoldDB" id="A0A2Z4G985"/>
<dbReference type="OrthoDB" id="954225at2"/>
<evidence type="ECO:0000313" key="2">
    <source>
        <dbReference type="EMBL" id="AWV97797.1"/>
    </source>
</evidence>
<dbReference type="EMBL" id="CP029480">
    <property type="protein sequence ID" value="AWV97797.1"/>
    <property type="molecule type" value="Genomic_DNA"/>
</dbReference>
<reference evidence="2 3" key="1">
    <citation type="submission" date="2018-05" db="EMBL/GenBank/DDBJ databases">
        <title>Complete genome sequence of Arcticibacterium luteifluviistationis SM1504T, a cytophagaceae bacterium isolated from Arctic surface seawater.</title>
        <authorList>
            <person name="Li Y."/>
            <person name="Qin Q.-L."/>
        </authorList>
    </citation>
    <scope>NUCLEOTIDE SEQUENCE [LARGE SCALE GENOMIC DNA]</scope>
    <source>
        <strain evidence="2 3">SM1504</strain>
    </source>
</reference>
<dbReference type="Gene3D" id="1.20.120.450">
    <property type="entry name" value="dinb family like domain"/>
    <property type="match status" value="1"/>
</dbReference>
<dbReference type="SUPFAM" id="SSF109854">
    <property type="entry name" value="DinB/YfiT-like putative metalloenzymes"/>
    <property type="match status" value="1"/>
</dbReference>
<dbReference type="KEGG" id="als:DJ013_06295"/>